<organism evidence="6 7">
    <name type="scientific">Actinomycetospora corticicola</name>
    <dbReference type="NCBI Taxonomy" id="663602"/>
    <lineage>
        <taxon>Bacteria</taxon>
        <taxon>Bacillati</taxon>
        <taxon>Actinomycetota</taxon>
        <taxon>Actinomycetes</taxon>
        <taxon>Pseudonocardiales</taxon>
        <taxon>Pseudonocardiaceae</taxon>
        <taxon>Actinomycetospora</taxon>
    </lineage>
</organism>
<dbReference type="SUPFAM" id="SSF53756">
    <property type="entry name" value="UDP-Glycosyltransferase/glycogen phosphorylase"/>
    <property type="match status" value="1"/>
</dbReference>
<dbReference type="PANTHER" id="PTHR43025:SF3">
    <property type="entry name" value="MONOGALACTOSYLDIACYLGLYCEROL SYNTHASE 1, CHLOROPLASTIC"/>
    <property type="match status" value="1"/>
</dbReference>
<dbReference type="PANTHER" id="PTHR43025">
    <property type="entry name" value="MONOGALACTOSYLDIACYLGLYCEROL SYNTHASE"/>
    <property type="match status" value="1"/>
</dbReference>
<accession>A0A7Y9E044</accession>
<dbReference type="GO" id="GO:0016020">
    <property type="term" value="C:membrane"/>
    <property type="evidence" value="ECO:0007669"/>
    <property type="project" value="GOC"/>
</dbReference>
<evidence type="ECO:0000256" key="3">
    <source>
        <dbReference type="ARBA" id="ARBA00022679"/>
    </source>
</evidence>
<keyword evidence="3 6" id="KW-0808">Transferase</keyword>
<dbReference type="EMBL" id="JACCBN010000001">
    <property type="protein sequence ID" value="NYD38621.1"/>
    <property type="molecule type" value="Genomic_DNA"/>
</dbReference>
<evidence type="ECO:0000256" key="2">
    <source>
        <dbReference type="ARBA" id="ARBA00022676"/>
    </source>
</evidence>
<dbReference type="InterPro" id="IPR009695">
    <property type="entry name" value="Diacylglyc_glucosyltr_N"/>
</dbReference>
<dbReference type="InterPro" id="IPR050519">
    <property type="entry name" value="Glycosyltransf_28_UgtP"/>
</dbReference>
<comment type="similarity">
    <text evidence="1">Belongs to the glycosyltransferase 28 family.</text>
</comment>
<feature type="compositionally biased region" description="Basic and acidic residues" evidence="4">
    <location>
        <begin position="30"/>
        <end position="40"/>
    </location>
</feature>
<dbReference type="AlphaFoldDB" id="A0A7Y9E044"/>
<feature type="domain" description="Diacylglycerol glucosyltransferase N-terminal" evidence="5">
    <location>
        <begin position="57"/>
        <end position="196"/>
    </location>
</feature>
<dbReference type="GO" id="GO:0016758">
    <property type="term" value="F:hexosyltransferase activity"/>
    <property type="evidence" value="ECO:0007669"/>
    <property type="project" value="InterPro"/>
</dbReference>
<evidence type="ECO:0000313" key="7">
    <source>
        <dbReference type="Proteomes" id="UP000535890"/>
    </source>
</evidence>
<proteinExistence type="inferred from homology"/>
<keyword evidence="2" id="KW-0328">Glycosyltransferase</keyword>
<comment type="caution">
    <text evidence="6">The sequence shown here is derived from an EMBL/GenBank/DDBJ whole genome shotgun (WGS) entry which is preliminary data.</text>
</comment>
<feature type="region of interest" description="Disordered" evidence="4">
    <location>
        <begin position="1"/>
        <end position="40"/>
    </location>
</feature>
<feature type="compositionally biased region" description="Basic residues" evidence="4">
    <location>
        <begin position="10"/>
        <end position="29"/>
    </location>
</feature>
<evidence type="ECO:0000313" key="6">
    <source>
        <dbReference type="EMBL" id="NYD38621.1"/>
    </source>
</evidence>
<sequence length="404" mass="43444">MTALGVPRSTRTRRRPPRARHLRVLRRGPRPPEDFRRDRPDRSPRVVVLTARVGAGHDRAAYELAARLRARGAVVDVHDYLDALPRYGQVIIGDGYGFTVNRMPRFFDWLFYALEHRWDVRGIILTFLTFSERTVRRWTRDADVVVSTFPLSCQTLGRMRAAGRITVPVISYLTDPAPHRMWLHPGVDTHLSVTSACAAAADAMYGVVVRPAGPLVGPAFSRAHTDADRTETRHALGLGDDETAVLISAGSLGLGDVPSLVSAALTNPAAHVVVLCGRNTTLRTELDAMARVTALGWRDDVPALMGACDVLLHNAGGLSVTEALVANLPAVTYCPIPGHGRANATVLADAGLAPWPTTPEALAEVLDGVSRTSPLSPWPTDPDGDVAEIVLEAAGERSAVAAAS</sequence>
<evidence type="ECO:0000256" key="1">
    <source>
        <dbReference type="ARBA" id="ARBA00006962"/>
    </source>
</evidence>
<dbReference type="Proteomes" id="UP000535890">
    <property type="component" value="Unassembled WGS sequence"/>
</dbReference>
<reference evidence="6 7" key="1">
    <citation type="submission" date="2020-07" db="EMBL/GenBank/DDBJ databases">
        <title>Sequencing the genomes of 1000 actinobacteria strains.</title>
        <authorList>
            <person name="Klenk H.-P."/>
        </authorList>
    </citation>
    <scope>NUCLEOTIDE SEQUENCE [LARGE SCALE GENOMIC DNA]</scope>
    <source>
        <strain evidence="6 7">DSM 45772</strain>
    </source>
</reference>
<dbReference type="RefSeq" id="WP_179796039.1">
    <property type="nucleotide sequence ID" value="NZ_BAABHP010000027.1"/>
</dbReference>
<name>A0A7Y9E044_9PSEU</name>
<dbReference type="GO" id="GO:0009247">
    <property type="term" value="P:glycolipid biosynthetic process"/>
    <property type="evidence" value="ECO:0007669"/>
    <property type="project" value="InterPro"/>
</dbReference>
<dbReference type="Gene3D" id="3.40.50.2000">
    <property type="entry name" value="Glycogen Phosphorylase B"/>
    <property type="match status" value="1"/>
</dbReference>
<gene>
    <name evidence="6" type="ORF">BJ983_004723</name>
</gene>
<keyword evidence="7" id="KW-1185">Reference proteome</keyword>
<evidence type="ECO:0000256" key="4">
    <source>
        <dbReference type="SAM" id="MobiDB-lite"/>
    </source>
</evidence>
<dbReference type="Pfam" id="PF06925">
    <property type="entry name" value="MGDG_synth"/>
    <property type="match status" value="1"/>
</dbReference>
<evidence type="ECO:0000259" key="5">
    <source>
        <dbReference type="Pfam" id="PF06925"/>
    </source>
</evidence>
<protein>
    <submittedName>
        <fullName evidence="6">UDP-N-acetylglucosamine:LPS N-acetylglucosamine transferase</fullName>
    </submittedName>
</protein>